<feature type="compositionally biased region" description="Basic and acidic residues" evidence="1">
    <location>
        <begin position="630"/>
        <end position="643"/>
    </location>
</feature>
<dbReference type="RefSeq" id="XP_022101401.1">
    <property type="nucleotide sequence ID" value="XM_022245709.1"/>
</dbReference>
<keyword evidence="3" id="KW-1185">Reference proteome</keyword>
<evidence type="ECO:0000313" key="5">
    <source>
        <dbReference type="RefSeq" id="XP_022101401.1"/>
    </source>
</evidence>
<feature type="region of interest" description="Disordered" evidence="1">
    <location>
        <begin position="1"/>
        <end position="340"/>
    </location>
</feature>
<dbReference type="OMA" id="TDETTCD"/>
<feature type="compositionally biased region" description="Basic and acidic residues" evidence="1">
    <location>
        <begin position="855"/>
        <end position="879"/>
    </location>
</feature>
<feature type="region of interest" description="Disordered" evidence="1">
    <location>
        <begin position="1361"/>
        <end position="1386"/>
    </location>
</feature>
<gene>
    <name evidence="4 5" type="primary">LOC110985020</name>
</gene>
<dbReference type="GO" id="GO:0000775">
    <property type="term" value="C:chromosome, centromeric region"/>
    <property type="evidence" value="ECO:0007669"/>
    <property type="project" value="TreeGrafter"/>
</dbReference>
<dbReference type="KEGG" id="aplc:110985020"/>
<feature type="region of interest" description="Disordered" evidence="1">
    <location>
        <begin position="591"/>
        <end position="888"/>
    </location>
</feature>
<feature type="region of interest" description="Disordered" evidence="1">
    <location>
        <begin position="1429"/>
        <end position="1460"/>
    </location>
</feature>
<proteinExistence type="predicted"/>
<dbReference type="Proteomes" id="UP000694845">
    <property type="component" value="Unplaced"/>
</dbReference>
<sequence>MRRKRAPNLHNLIKRLTSPSKAVAATPSKKHTGSCVNDVSEVMHEEEMDSDRESVLDNTPRNSQGEMDHEWQDSCDVDTSELEPVTYSGATKRTRQTRSSSQLDVDPVSIMSPKDTPIPSGSGSKRKCVPQRRLLHDLRLATNRDLASRSPGASEQNMEYRMRPVDLHPGDKKSAKSDDECPEHEDTPQTGLECYTAPSGGPASREAAFAEETPVNQRAVGKTRSKGRRPDIGGVIKSLQAGQELGVDTPRSEVPYTEITLTSTLKEDETKQHKASSSPVGGPDENVDCKGADDKEDKIEGEEGRAENEDMREETKDTATSRDSAETEYKVKRSTRGQTERLTNKQPVLRGQRDKHEYKEMTQPETLQAPKKPETIINRWIIKPVPSCKGVCVEGHRIGDKEDQFWHSTSIMVRITPRLLATKSGALYRLAGKMDRALTMEQGFSESLVRSFQKGFPANWRELLYNHYLNEEKKKEQQKWSSSLVEKEPLGVTPGPRRSDVTVPDSLQKGKKKNPIEVTPQNLRVKDLRRSSSGRLIKPPLAYWTGQRVRHNTSLDVVEILLGSEDCTSSSINQISLQDSLELGPREKRAIKRSANTSKLHASSAGRKHRRQLKTEHSGADEEGSSCLDPEAKTSKGDGEYGHGAKLPASERKSKHSPRGTGPKRGDRRRIVQLKGTITDSSDNMEVPASKRHDDEDPLVLKSRRKSRYPRKNLKNRWREELQGSAESCSLDYPVADVETDNTASTSSVKPLEDPEINEVKHKKNERVKIQLSSQRQGSRQPPPPKKERARRDKGRVSSQPQPRACISPLYYQFSPPSEVESSHPASQPALGKTPTSRWKNIGDASSSIVGCASDLEKNSESRGRKVTNEEGEKMKLSRGDGSGESLGSLNLQEEILAVVEKHKQGRIARMRERSSKIRAPSTRDQSSVGKLPSASDVYELSDDEEDEPIKPKRVPYVPHGASTNTTTGESVSNWSEEGDKSVNMTWVTRAKPYRRIYGTLEDPQYRTDETSTETTTITTTTTGETDDSIVNPLNSDRETTTTKSSCDEEALMLQTRGQKKMLSTRQKGTRARMVSRPVLDQTSEDEQDQLSQKPFTSRSLKRTKQKCTPPETSSEDTDNTLEGQDAAISPRQQAASEDTDETVKVLDGPMQRGRSKKAIVIQRHQPRRNCKKSGSESDSHQPVKEARKPAAQSRKKPAPSRRKGLLEQSLEETTSECERWIPGQNGKGKVGSDTTSRDAHGTRRGAPRRLDVEAEPVRGTSRIEADGKSEFENKMGVHQKDEPAHPRSAIESSATKHSKQQSKQQANHAQAAIVLTAKVGTMKRKRQLRDLVEQHNRGYEDDIFDSTPFKKQKKLKIPLGEWDTEEDSHEGSVGKTPGSARFKTPSLRYQGVLPLSDKKTPYSNLISPGLLPSVDRKHVDQYIYGLQKKKKGHGLVQRPYTTKKPTGVSGSKGKPGRTSFTRALADKAGDMFDVTPVSDSDPDEDHDYYWSDEEH</sequence>
<feature type="compositionally biased region" description="Basic and acidic residues" evidence="1">
    <location>
        <begin position="1174"/>
        <end position="1189"/>
    </location>
</feature>
<evidence type="ECO:0000259" key="2">
    <source>
        <dbReference type="Pfam" id="PF09133"/>
    </source>
</evidence>
<feature type="domain" description="SANTA" evidence="2">
    <location>
        <begin position="378"/>
        <end position="462"/>
    </location>
</feature>
<evidence type="ECO:0000313" key="3">
    <source>
        <dbReference type="Proteomes" id="UP000694845"/>
    </source>
</evidence>
<organism evidence="3 4">
    <name type="scientific">Acanthaster planci</name>
    <name type="common">Crown-of-thorns starfish</name>
    <dbReference type="NCBI Taxonomy" id="133434"/>
    <lineage>
        <taxon>Eukaryota</taxon>
        <taxon>Metazoa</taxon>
        <taxon>Echinodermata</taxon>
        <taxon>Eleutherozoa</taxon>
        <taxon>Asterozoa</taxon>
        <taxon>Asteroidea</taxon>
        <taxon>Valvatacea</taxon>
        <taxon>Valvatida</taxon>
        <taxon>Acanthasteridae</taxon>
        <taxon>Acanthaster</taxon>
    </lineage>
</organism>
<dbReference type="InterPro" id="IPR015216">
    <property type="entry name" value="SANTA"/>
</dbReference>
<feature type="compositionally biased region" description="Polar residues" evidence="1">
    <location>
        <begin position="834"/>
        <end position="849"/>
    </location>
</feature>
<protein>
    <submittedName>
        <fullName evidence="4 5">Uncharacterized protein LOC110985020</fullName>
    </submittedName>
</protein>
<dbReference type="PANTHER" id="PTHR16124">
    <property type="entry name" value="MIS18-BINDING PROTEIN 1"/>
    <property type="match status" value="1"/>
</dbReference>
<feature type="region of interest" description="Disordered" evidence="1">
    <location>
        <begin position="906"/>
        <end position="977"/>
    </location>
</feature>
<evidence type="ECO:0000256" key="1">
    <source>
        <dbReference type="SAM" id="MobiDB-lite"/>
    </source>
</evidence>
<dbReference type="PANTHER" id="PTHR16124:SF3">
    <property type="entry name" value="MIS18-BINDING PROTEIN 1"/>
    <property type="match status" value="1"/>
</dbReference>
<reference evidence="4 5" key="1">
    <citation type="submission" date="2025-04" db="UniProtKB">
        <authorList>
            <consortium name="RefSeq"/>
        </authorList>
    </citation>
    <scope>IDENTIFICATION</scope>
</reference>
<feature type="compositionally biased region" description="Basic and acidic residues" evidence="1">
    <location>
        <begin position="158"/>
        <end position="187"/>
    </location>
</feature>
<feature type="compositionally biased region" description="Basic and acidic residues" evidence="1">
    <location>
        <begin position="41"/>
        <end position="55"/>
    </location>
</feature>
<feature type="compositionally biased region" description="Basic residues" evidence="1">
    <location>
        <begin position="1194"/>
        <end position="1204"/>
    </location>
</feature>
<feature type="region of interest" description="Disordered" evidence="1">
    <location>
        <begin position="1003"/>
        <end position="1312"/>
    </location>
</feature>
<feature type="compositionally biased region" description="Acidic residues" evidence="1">
    <location>
        <begin position="1481"/>
        <end position="1496"/>
    </location>
</feature>
<feature type="compositionally biased region" description="Low complexity" evidence="1">
    <location>
        <begin position="1013"/>
        <end position="1024"/>
    </location>
</feature>
<feature type="compositionally biased region" description="Polar residues" evidence="1">
    <location>
        <begin position="962"/>
        <end position="976"/>
    </location>
</feature>
<dbReference type="OrthoDB" id="118550at2759"/>
<dbReference type="InterPro" id="IPR039110">
    <property type="entry name" value="KNL2-like"/>
</dbReference>
<feature type="compositionally biased region" description="Polar residues" evidence="1">
    <location>
        <begin position="1291"/>
        <end position="1309"/>
    </location>
</feature>
<feature type="compositionally biased region" description="Polar residues" evidence="1">
    <location>
        <begin position="56"/>
        <end position="65"/>
    </location>
</feature>
<dbReference type="GeneID" id="110985020"/>
<evidence type="ECO:0000313" key="4">
    <source>
        <dbReference type="RefSeq" id="XP_022101400.1"/>
    </source>
</evidence>
<accession>A0A8B7Z9B4</accession>
<feature type="region of interest" description="Disordered" evidence="1">
    <location>
        <begin position="479"/>
        <end position="519"/>
    </location>
</feature>
<dbReference type="RefSeq" id="XP_022101400.1">
    <property type="nucleotide sequence ID" value="XM_022245708.1"/>
</dbReference>
<feature type="compositionally biased region" description="Basic and acidic residues" evidence="1">
    <location>
        <begin position="287"/>
        <end position="331"/>
    </location>
</feature>
<name>A0A8B7Z9B4_ACAPL</name>
<feature type="compositionally biased region" description="Basic and acidic residues" evidence="1">
    <location>
        <begin position="1249"/>
        <end position="1286"/>
    </location>
</feature>
<feature type="compositionally biased region" description="Basic residues" evidence="1">
    <location>
        <begin position="702"/>
        <end position="716"/>
    </location>
</feature>
<feature type="compositionally biased region" description="Low complexity" evidence="1">
    <location>
        <begin position="771"/>
        <end position="780"/>
    </location>
</feature>
<dbReference type="Pfam" id="PF09133">
    <property type="entry name" value="SANTA"/>
    <property type="match status" value="1"/>
</dbReference>
<feature type="region of interest" description="Disordered" evidence="1">
    <location>
        <begin position="1472"/>
        <end position="1496"/>
    </location>
</feature>
<feature type="compositionally biased region" description="Polar residues" evidence="1">
    <location>
        <begin position="1090"/>
        <end position="1099"/>
    </location>
</feature>